<dbReference type="OrthoDB" id="905812at2"/>
<comment type="caution">
    <text evidence="5">The sequence shown here is derived from an EMBL/GenBank/DDBJ whole genome shotgun (WGS) entry which is preliminary data.</text>
</comment>
<keyword evidence="2" id="KW-0812">Transmembrane</keyword>
<evidence type="ECO:0000256" key="2">
    <source>
        <dbReference type="PROSITE-ProRule" id="PRU01360"/>
    </source>
</evidence>
<dbReference type="GO" id="GO:0015344">
    <property type="term" value="F:siderophore uptake transmembrane transporter activity"/>
    <property type="evidence" value="ECO:0007669"/>
    <property type="project" value="TreeGrafter"/>
</dbReference>
<evidence type="ECO:0000313" key="6">
    <source>
        <dbReference type="Proteomes" id="UP000245489"/>
    </source>
</evidence>
<name>A0A316EFB8_9BACT</name>
<keyword evidence="2" id="KW-0813">Transport</keyword>
<keyword evidence="2" id="KW-0998">Cell outer membrane</keyword>
<feature type="signal peptide" evidence="3">
    <location>
        <begin position="1"/>
        <end position="20"/>
    </location>
</feature>
<accession>A0A316EFB8</accession>
<keyword evidence="2" id="KW-0472">Membrane</keyword>
<proteinExistence type="inferred from homology"/>
<dbReference type="AlphaFoldDB" id="A0A316EFB8"/>
<dbReference type="PROSITE" id="PS52016">
    <property type="entry name" value="TONB_DEPENDENT_REC_3"/>
    <property type="match status" value="1"/>
</dbReference>
<dbReference type="Pfam" id="PF13715">
    <property type="entry name" value="CarbopepD_reg_2"/>
    <property type="match status" value="1"/>
</dbReference>
<reference evidence="5 6" key="1">
    <citation type="submission" date="2018-05" db="EMBL/GenBank/DDBJ databases">
        <title>Genomic Encyclopedia of Archaeal and Bacterial Type Strains, Phase II (KMG-II): from individual species to whole genera.</title>
        <authorList>
            <person name="Goeker M."/>
        </authorList>
    </citation>
    <scope>NUCLEOTIDE SEQUENCE [LARGE SCALE GENOMIC DNA]</scope>
    <source>
        <strain evidence="5 6">DSM 22214</strain>
    </source>
</reference>
<keyword evidence="6" id="KW-1185">Reference proteome</keyword>
<keyword evidence="2" id="KW-1134">Transmembrane beta strand</keyword>
<evidence type="ECO:0000256" key="1">
    <source>
        <dbReference type="ARBA" id="ARBA00022729"/>
    </source>
</evidence>
<dbReference type="Proteomes" id="UP000245489">
    <property type="component" value="Unassembled WGS sequence"/>
</dbReference>
<keyword evidence="1 3" id="KW-0732">Signal</keyword>
<protein>
    <submittedName>
        <fullName evidence="5">TonB-dependent receptor-like protein</fullName>
    </submittedName>
</protein>
<dbReference type="PANTHER" id="PTHR30069:SF29">
    <property type="entry name" value="HEMOGLOBIN AND HEMOGLOBIN-HAPTOGLOBIN-BINDING PROTEIN 1-RELATED"/>
    <property type="match status" value="1"/>
</dbReference>
<dbReference type="SUPFAM" id="SSF49464">
    <property type="entry name" value="Carboxypeptidase regulatory domain-like"/>
    <property type="match status" value="1"/>
</dbReference>
<dbReference type="InterPro" id="IPR039426">
    <property type="entry name" value="TonB-dep_rcpt-like"/>
</dbReference>
<comment type="subcellular location">
    <subcellularLocation>
        <location evidence="2">Cell outer membrane</location>
        <topology evidence="2">Multi-pass membrane protein</topology>
    </subcellularLocation>
</comment>
<organism evidence="5 6">
    <name type="scientific">Arcicella aurantiaca</name>
    <dbReference type="NCBI Taxonomy" id="591202"/>
    <lineage>
        <taxon>Bacteria</taxon>
        <taxon>Pseudomonadati</taxon>
        <taxon>Bacteroidota</taxon>
        <taxon>Cytophagia</taxon>
        <taxon>Cytophagales</taxon>
        <taxon>Flectobacillaceae</taxon>
        <taxon>Arcicella</taxon>
    </lineage>
</organism>
<dbReference type="EMBL" id="QGGO01000023">
    <property type="protein sequence ID" value="PWK21610.1"/>
    <property type="molecule type" value="Genomic_DNA"/>
</dbReference>
<dbReference type="InterPro" id="IPR008969">
    <property type="entry name" value="CarboxyPept-like_regulatory"/>
</dbReference>
<dbReference type="InterPro" id="IPR037066">
    <property type="entry name" value="Plug_dom_sf"/>
</dbReference>
<keyword evidence="5" id="KW-0675">Receptor</keyword>
<evidence type="ECO:0000259" key="4">
    <source>
        <dbReference type="Pfam" id="PF07715"/>
    </source>
</evidence>
<dbReference type="Pfam" id="PF07715">
    <property type="entry name" value="Plug"/>
    <property type="match status" value="1"/>
</dbReference>
<dbReference type="InterPro" id="IPR012910">
    <property type="entry name" value="Plug_dom"/>
</dbReference>
<evidence type="ECO:0000256" key="3">
    <source>
        <dbReference type="SAM" id="SignalP"/>
    </source>
</evidence>
<feature type="domain" description="TonB-dependent receptor plug" evidence="4">
    <location>
        <begin position="133"/>
        <end position="220"/>
    </location>
</feature>
<dbReference type="Gene3D" id="2.170.130.10">
    <property type="entry name" value="TonB-dependent receptor, plug domain"/>
    <property type="match status" value="1"/>
</dbReference>
<dbReference type="GO" id="GO:0044718">
    <property type="term" value="P:siderophore transmembrane transport"/>
    <property type="evidence" value="ECO:0007669"/>
    <property type="project" value="TreeGrafter"/>
</dbReference>
<feature type="chain" id="PRO_5016402986" evidence="3">
    <location>
        <begin position="21"/>
        <end position="296"/>
    </location>
</feature>
<dbReference type="PANTHER" id="PTHR30069">
    <property type="entry name" value="TONB-DEPENDENT OUTER MEMBRANE RECEPTOR"/>
    <property type="match status" value="1"/>
</dbReference>
<sequence length="296" mass="32715">MFKKILLTVTLLYIVTSAFSQTNSFIKGKLVDSLTTEPLAFATLRLESKKQGNFIKGQLADDKGSFQFVGLKDDKYVIKIEYVGYKTKYIEISYDDINSPLDLRAIQIVPQTQLLESITVTGIRPNVVTTLEKQIFKAEQFEVAKGGTATDVLKNIPSIMVNADGEITMRGSKGFLILINGKPTQIEASTILSQISANSIEKIEMITAPSAKYDADGKAGIINIVTKKGMNEGWSLTSNLQYGLPQIKEYDNATTPKRYGADISVNYKKGDWDITSSLNYLKMILLGNELAMQTPL</sequence>
<dbReference type="Gene3D" id="2.60.40.10">
    <property type="entry name" value="Immunoglobulins"/>
    <property type="match status" value="1"/>
</dbReference>
<dbReference type="RefSeq" id="WP_109744320.1">
    <property type="nucleotide sequence ID" value="NZ_QGGO01000023.1"/>
</dbReference>
<dbReference type="SUPFAM" id="SSF56935">
    <property type="entry name" value="Porins"/>
    <property type="match status" value="1"/>
</dbReference>
<evidence type="ECO:0000313" key="5">
    <source>
        <dbReference type="EMBL" id="PWK21610.1"/>
    </source>
</evidence>
<dbReference type="InterPro" id="IPR013783">
    <property type="entry name" value="Ig-like_fold"/>
</dbReference>
<comment type="similarity">
    <text evidence="2">Belongs to the TonB-dependent receptor family.</text>
</comment>
<dbReference type="GO" id="GO:0009279">
    <property type="term" value="C:cell outer membrane"/>
    <property type="evidence" value="ECO:0007669"/>
    <property type="project" value="UniProtKB-SubCell"/>
</dbReference>
<gene>
    <name evidence="5" type="ORF">LV89_03636</name>
</gene>